<dbReference type="EMBL" id="JX182372">
    <property type="protein sequence ID" value="AFU62238.1"/>
    <property type="molecule type" value="Genomic_DNA"/>
</dbReference>
<keyword evidence="2" id="KW-1185">Reference proteome</keyword>
<gene>
    <name evidence="1" type="ORF">TG1_43</name>
</gene>
<dbReference type="Proteomes" id="UP000008669">
    <property type="component" value="Segment"/>
</dbReference>
<protein>
    <submittedName>
        <fullName evidence="1">Uncharacterized protein</fullName>
    </submittedName>
</protein>
<name>K4HZ61_9CAUD</name>
<reference evidence="1 2" key="1">
    <citation type="submission" date="2012-06" db="EMBL/GenBank/DDBJ databases">
        <authorList>
            <person name="Smith M.C.M."/>
            <person name="Hendrix R."/>
            <person name="Hatfull G.F."/>
        </authorList>
    </citation>
    <scope>NUCLEOTIDE SEQUENCE [LARGE SCALE GENOMIC DNA]</scope>
</reference>
<sequence>MHSVPYFLDLTVWVPSGTFNEWTPCPAIGEGVVSSELITSCAELPYVLRAQSSNIARMLSAPGLRVYSGFRVLGRRSGTDLLIAAVEWQRSKETGGLVAYPEWWTSCEYVHPRLL</sequence>
<proteinExistence type="predicted"/>
<evidence type="ECO:0000313" key="1">
    <source>
        <dbReference type="EMBL" id="AFU62238.1"/>
    </source>
</evidence>
<organism evidence="1 2">
    <name type="scientific">Streptomyces phage TG1</name>
    <dbReference type="NCBI Taxonomy" id="2927987"/>
    <lineage>
        <taxon>Viruses</taxon>
        <taxon>Duplodnaviria</taxon>
        <taxon>Heunggongvirae</taxon>
        <taxon>Uroviricota</taxon>
        <taxon>Caudoviricetes</taxon>
        <taxon>Colingsworthviridae</taxon>
        <taxon>Tigunavirus</taxon>
        <taxon>Tigunavirus TG1</taxon>
    </lineage>
</organism>
<accession>K4HZ61</accession>
<evidence type="ECO:0000313" key="2">
    <source>
        <dbReference type="Proteomes" id="UP000008669"/>
    </source>
</evidence>
<dbReference type="KEGG" id="vg:13827592"/>